<dbReference type="EMBL" id="VSSQ01000004">
    <property type="protein sequence ID" value="MPL57308.1"/>
    <property type="molecule type" value="Genomic_DNA"/>
</dbReference>
<evidence type="ECO:0000313" key="1">
    <source>
        <dbReference type="EMBL" id="MPL57308.1"/>
    </source>
</evidence>
<organism evidence="1">
    <name type="scientific">bioreactor metagenome</name>
    <dbReference type="NCBI Taxonomy" id="1076179"/>
    <lineage>
        <taxon>unclassified sequences</taxon>
        <taxon>metagenomes</taxon>
        <taxon>ecological metagenomes</taxon>
    </lineage>
</organism>
<sequence length="114" mass="12501">MCATVLCYAVKSGGRAVNSVAPLVGTYSVVLQGARDHLYDLIQIFKRLAAFNLNKQAQVFSACAMSLGTRLHVEPVQCWLHRRARHEGIPMGVHHAAGVVRSVWRMSPSINSQS</sequence>
<dbReference type="AlphaFoldDB" id="A0A644SRK1"/>
<protein>
    <submittedName>
        <fullName evidence="1">Uncharacterized protein</fullName>
    </submittedName>
</protein>
<accession>A0A644SRK1</accession>
<gene>
    <name evidence="1" type="ORF">SDC9_02809</name>
</gene>
<proteinExistence type="predicted"/>
<reference evidence="1" key="1">
    <citation type="submission" date="2019-08" db="EMBL/GenBank/DDBJ databases">
        <authorList>
            <person name="Kucharzyk K."/>
            <person name="Murdoch R.W."/>
            <person name="Higgins S."/>
            <person name="Loffler F."/>
        </authorList>
    </citation>
    <scope>NUCLEOTIDE SEQUENCE</scope>
</reference>
<name>A0A644SRK1_9ZZZZ</name>
<comment type="caution">
    <text evidence="1">The sequence shown here is derived from an EMBL/GenBank/DDBJ whole genome shotgun (WGS) entry which is preliminary data.</text>
</comment>